<keyword evidence="6" id="KW-1000">Mitochondrion outer membrane</keyword>
<evidence type="ECO:0000259" key="13">
    <source>
        <dbReference type="PROSITE" id="PS50222"/>
    </source>
</evidence>
<evidence type="ECO:0000256" key="9">
    <source>
        <dbReference type="ARBA" id="ARBA00023128"/>
    </source>
</evidence>
<keyword evidence="5" id="KW-0677">Repeat</keyword>
<evidence type="ECO:0000256" key="4">
    <source>
        <dbReference type="ARBA" id="ARBA00022723"/>
    </source>
</evidence>
<name>A0A7S1B914_9STRA</name>
<comment type="similarity">
    <text evidence="2">Belongs to the mitochondrial Rho GTPase family.</text>
</comment>
<comment type="subcellular location">
    <subcellularLocation>
        <location evidence="1">Mitochondrion outer membrane</location>
        <topology evidence="1">Single-pass type IV membrane protein</topology>
    </subcellularLocation>
</comment>
<keyword evidence="7" id="KW-0106">Calcium</keyword>
<feature type="region of interest" description="Disordered" evidence="11">
    <location>
        <begin position="68"/>
        <end position="102"/>
    </location>
</feature>
<dbReference type="PANTHER" id="PTHR46819">
    <property type="entry name" value="EF-HAND CALCIUM-BINDING DOMAIN-CONTAINING PROTEIN 7"/>
    <property type="match status" value="1"/>
</dbReference>
<feature type="domain" description="EF-hand" evidence="13">
    <location>
        <begin position="440"/>
        <end position="475"/>
    </location>
</feature>
<dbReference type="PROSITE" id="PS00018">
    <property type="entry name" value="EF_HAND_1"/>
    <property type="match status" value="1"/>
</dbReference>
<dbReference type="Gene3D" id="1.10.238.10">
    <property type="entry name" value="EF-hand"/>
    <property type="match status" value="2"/>
</dbReference>
<feature type="domain" description="EF-hand" evidence="13">
    <location>
        <begin position="255"/>
        <end position="290"/>
    </location>
</feature>
<keyword evidence="8 12" id="KW-1133">Transmembrane helix</keyword>
<dbReference type="Gene3D" id="3.40.50.300">
    <property type="entry name" value="P-loop containing nucleotide triphosphate hydrolases"/>
    <property type="match status" value="1"/>
</dbReference>
<keyword evidence="3 12" id="KW-0812">Transmembrane</keyword>
<evidence type="ECO:0000313" key="14">
    <source>
        <dbReference type="EMBL" id="CAD8878961.1"/>
    </source>
</evidence>
<dbReference type="InterPro" id="IPR018247">
    <property type="entry name" value="EF_Hand_1_Ca_BS"/>
</dbReference>
<dbReference type="GO" id="GO:0005525">
    <property type="term" value="F:GTP binding"/>
    <property type="evidence" value="ECO:0007669"/>
    <property type="project" value="InterPro"/>
</dbReference>
<feature type="compositionally biased region" description="Acidic residues" evidence="11">
    <location>
        <begin position="68"/>
        <end position="90"/>
    </location>
</feature>
<evidence type="ECO:0000256" key="7">
    <source>
        <dbReference type="ARBA" id="ARBA00022837"/>
    </source>
</evidence>
<dbReference type="SUPFAM" id="SSF47473">
    <property type="entry name" value="EF-hand"/>
    <property type="match status" value="1"/>
</dbReference>
<dbReference type="EMBL" id="HBFR01008496">
    <property type="protein sequence ID" value="CAD8878961.1"/>
    <property type="molecule type" value="Transcribed_RNA"/>
</dbReference>
<feature type="compositionally biased region" description="Pro residues" evidence="11">
    <location>
        <begin position="182"/>
        <end position="191"/>
    </location>
</feature>
<feature type="region of interest" description="Disordered" evidence="11">
    <location>
        <begin position="931"/>
        <end position="971"/>
    </location>
</feature>
<accession>A0A7S1B914</accession>
<dbReference type="InterPro" id="IPR013567">
    <property type="entry name" value="EF_hand_assoc_2"/>
</dbReference>
<dbReference type="InterPro" id="IPR027417">
    <property type="entry name" value="P-loop_NTPase"/>
</dbReference>
<gene>
    <name evidence="14" type="ORF">CHYS00102_LOCUS6145</name>
</gene>
<dbReference type="Pfam" id="PF08356">
    <property type="entry name" value="EF_assoc_2"/>
    <property type="match status" value="1"/>
</dbReference>
<feature type="compositionally biased region" description="Low complexity" evidence="11">
    <location>
        <begin position="931"/>
        <end position="947"/>
    </location>
</feature>
<feature type="compositionally biased region" description="Low complexity" evidence="11">
    <location>
        <begin position="22"/>
        <end position="42"/>
    </location>
</feature>
<feature type="region of interest" description="Disordered" evidence="11">
    <location>
        <begin position="165"/>
        <end position="196"/>
    </location>
</feature>
<dbReference type="PANTHER" id="PTHR46819:SF1">
    <property type="entry name" value="EF-HAND CALCIUM-BINDING DOMAIN-CONTAINING PROTEIN 7"/>
    <property type="match status" value="1"/>
</dbReference>
<evidence type="ECO:0000256" key="11">
    <source>
        <dbReference type="SAM" id="MobiDB-lite"/>
    </source>
</evidence>
<dbReference type="SUPFAM" id="SSF52540">
    <property type="entry name" value="P-loop containing nucleoside triphosphate hydrolases"/>
    <property type="match status" value="3"/>
</dbReference>
<dbReference type="GO" id="GO:0005509">
    <property type="term" value="F:calcium ion binding"/>
    <property type="evidence" value="ECO:0007669"/>
    <property type="project" value="InterPro"/>
</dbReference>
<dbReference type="InterPro" id="IPR001806">
    <property type="entry name" value="Small_GTPase"/>
</dbReference>
<protein>
    <recommendedName>
        <fullName evidence="13">EF-hand domain-containing protein</fullName>
    </recommendedName>
</protein>
<dbReference type="InterPro" id="IPR052266">
    <property type="entry name" value="Miro-EF-hand_domain"/>
</dbReference>
<evidence type="ECO:0000256" key="8">
    <source>
        <dbReference type="ARBA" id="ARBA00022989"/>
    </source>
</evidence>
<dbReference type="PROSITE" id="PS50222">
    <property type="entry name" value="EF_HAND_2"/>
    <property type="match status" value="2"/>
</dbReference>
<evidence type="ECO:0000256" key="5">
    <source>
        <dbReference type="ARBA" id="ARBA00022737"/>
    </source>
</evidence>
<evidence type="ECO:0000256" key="2">
    <source>
        <dbReference type="ARBA" id="ARBA00007981"/>
    </source>
</evidence>
<keyword evidence="9" id="KW-0496">Mitochondrion</keyword>
<evidence type="ECO:0000256" key="12">
    <source>
        <dbReference type="SAM" id="Phobius"/>
    </source>
</evidence>
<evidence type="ECO:0000256" key="6">
    <source>
        <dbReference type="ARBA" id="ARBA00022787"/>
    </source>
</evidence>
<sequence length="971" mass="106970">MTPVVLPAYYATNRGGRGGINSGRVTRGVGRSSSLSSYSTPSEEGGDDGIYTTLVDSRGDGMLRQVLDEEDEENHENEGDGGETIIDTEEQSSTRRPLHNRRTPRRRICDAVVLAYDVNRMETLERCAEHWLPLITRSYGLEVPVILAGNKIDLLNPSSSTSLFSSPLHLPPSDLPARQSPQFPPTMPPPSHQSQHSHRSRILSLMTLHRSIQATLTCSAATLTGIHEVFFMAQNVVLFPIVPLYDLETCRLQNACVRALTRIFRIYDRDHDGLLSDLEFNKFHVGCFGVMLPSEDIAGLKKILSKVQHCASNKQFSSVSTLDPSTATITPTAAEENGLGVSSDQKITLAGFLSLIKLFVEKYQLETPWNILRMFGYDDGLRLAVDNDHDEAEEEKFGEITGQKELDFAKTRNRFLRQKLFALHLHVKDLAGLPWDLSDGALEFLSATFRQFDSDGDGMLSPKDSESIFSVLCGVPPVPLWHPFRISQSFRGCFSSPRVIHGHMLQSSMVDSDLTASGGTTMLHSTSNRISSVAMHTDNSSLSLVQWIGRWHMCSVLNPLETRVELYRLGYVHNESDGEHIKKVATGYCTNFRKIHRRSTTIPQDSLQQSMRLNQQNCHSALSVGRRAIRVFVFGSHGCGKTTLINYLLGQGRRSVLSSSTTGSSTTVSKASPSLLTETQLPETACSAVFLNDPHPNSQDFSYFHPRKKKEKKNDATSAKKGELLHLIFTEVPSSFFLVSAAAHSKNRADDNHAVALQACDVILLLFDVHDEESLSFVRSLENQAGDVPRLYIGTKYSPSNNANGSDKSSNDEEPLKYDTATQVLHSIREHCTCQGLEPPLLLTTAALHSGGIISIGDGPSGSAAPSPEYVAYCALGHVKGRPHAQRKQREQILWLGFGVFGMGVLVIGTSIVLRRRGRLQLEWLKSWWYSSSTGSNSSSITSAKNSGGSGDGGMDREGRQKVGHPLHLSP</sequence>
<feature type="transmembrane region" description="Helical" evidence="12">
    <location>
        <begin position="893"/>
        <end position="914"/>
    </location>
</feature>
<reference evidence="14" key="1">
    <citation type="submission" date="2021-01" db="EMBL/GenBank/DDBJ databases">
        <authorList>
            <person name="Corre E."/>
            <person name="Pelletier E."/>
            <person name="Niang G."/>
            <person name="Scheremetjew M."/>
            <person name="Finn R."/>
            <person name="Kale V."/>
            <person name="Holt S."/>
            <person name="Cochrane G."/>
            <person name="Meng A."/>
            <person name="Brown T."/>
            <person name="Cohen L."/>
        </authorList>
    </citation>
    <scope>NUCLEOTIDE SEQUENCE</scope>
    <source>
        <strain evidence="14">308</strain>
    </source>
</reference>
<dbReference type="SMART" id="SM00174">
    <property type="entry name" value="RHO"/>
    <property type="match status" value="1"/>
</dbReference>
<dbReference type="AlphaFoldDB" id="A0A7S1B914"/>
<dbReference type="InterPro" id="IPR011992">
    <property type="entry name" value="EF-hand-dom_pair"/>
</dbReference>
<evidence type="ECO:0000256" key="3">
    <source>
        <dbReference type="ARBA" id="ARBA00022692"/>
    </source>
</evidence>
<evidence type="ECO:0000256" key="1">
    <source>
        <dbReference type="ARBA" id="ARBA00004200"/>
    </source>
</evidence>
<proteinExistence type="inferred from homology"/>
<keyword evidence="10 12" id="KW-0472">Membrane</keyword>
<dbReference type="GO" id="GO:0003924">
    <property type="term" value="F:GTPase activity"/>
    <property type="evidence" value="ECO:0007669"/>
    <property type="project" value="InterPro"/>
</dbReference>
<feature type="region of interest" description="Disordered" evidence="11">
    <location>
        <begin position="13"/>
        <end position="55"/>
    </location>
</feature>
<dbReference type="Pfam" id="PF13202">
    <property type="entry name" value="EF-hand_5"/>
    <property type="match status" value="2"/>
</dbReference>
<evidence type="ECO:0000256" key="10">
    <source>
        <dbReference type="ARBA" id="ARBA00023136"/>
    </source>
</evidence>
<feature type="region of interest" description="Disordered" evidence="11">
    <location>
        <begin position="792"/>
        <end position="815"/>
    </location>
</feature>
<organism evidence="14">
    <name type="scientific">Corethron hystrix</name>
    <dbReference type="NCBI Taxonomy" id="216773"/>
    <lineage>
        <taxon>Eukaryota</taxon>
        <taxon>Sar</taxon>
        <taxon>Stramenopiles</taxon>
        <taxon>Ochrophyta</taxon>
        <taxon>Bacillariophyta</taxon>
        <taxon>Coscinodiscophyceae</taxon>
        <taxon>Corethrophycidae</taxon>
        <taxon>Corethrales</taxon>
        <taxon>Corethraceae</taxon>
        <taxon>Corethron</taxon>
    </lineage>
</organism>
<keyword evidence="4" id="KW-0479">Metal-binding</keyword>
<dbReference type="Pfam" id="PF00071">
    <property type="entry name" value="Ras"/>
    <property type="match status" value="1"/>
</dbReference>
<dbReference type="GO" id="GO:0005741">
    <property type="term" value="C:mitochondrial outer membrane"/>
    <property type="evidence" value="ECO:0007669"/>
    <property type="project" value="UniProtKB-SubCell"/>
</dbReference>
<dbReference type="InterPro" id="IPR002048">
    <property type="entry name" value="EF_hand_dom"/>
</dbReference>
<feature type="compositionally biased region" description="Polar residues" evidence="11">
    <location>
        <begin position="797"/>
        <end position="808"/>
    </location>
</feature>